<gene>
    <name evidence="1" type="ORF">LKD36_03620</name>
</gene>
<reference evidence="1 2" key="1">
    <citation type="submission" date="2021-10" db="EMBL/GenBank/DDBJ databases">
        <title>Anaerobic single-cell dispensing facilitates the cultivation of human gut bacteria.</title>
        <authorList>
            <person name="Afrizal A."/>
        </authorList>
    </citation>
    <scope>NUCLEOTIDE SEQUENCE [LARGE SCALE GENOMIC DNA]</scope>
    <source>
        <strain evidence="1 2">CLA-AA-H276</strain>
    </source>
</reference>
<comment type="caution">
    <text evidence="1">The sequence shown here is derived from an EMBL/GenBank/DDBJ whole genome shotgun (WGS) entry which is preliminary data.</text>
</comment>
<proteinExistence type="predicted"/>
<keyword evidence="2" id="KW-1185">Reference proteome</keyword>
<protein>
    <submittedName>
        <fullName evidence="1">Uncharacterized protein</fullName>
    </submittedName>
</protein>
<dbReference type="RefSeq" id="WP_308458721.1">
    <property type="nucleotide sequence ID" value="NZ_JAJEPS010000002.1"/>
</dbReference>
<evidence type="ECO:0000313" key="1">
    <source>
        <dbReference type="EMBL" id="MCC2125266.1"/>
    </source>
</evidence>
<organism evidence="1 2">
    <name type="scientific">Hominiventricola filiformis</name>
    <dbReference type="NCBI Taxonomy" id="2885352"/>
    <lineage>
        <taxon>Bacteria</taxon>
        <taxon>Bacillati</taxon>
        <taxon>Bacillota</taxon>
        <taxon>Clostridia</taxon>
        <taxon>Lachnospirales</taxon>
        <taxon>Lachnospiraceae</taxon>
        <taxon>Hominiventricola</taxon>
    </lineage>
</organism>
<sequence length="217" mass="24289">MASSTKTENYQLNQYSANDQPTWVGDYSGDMLKIDTALGNAAKRTGDKFNETETYAVGNLCIKDDLLYKFTAAKEAGAWDETKVKATTIEAEFEQLNGDITQLTEKREWTKVSFIGAVDVTASVPSDKCARVPSTAEEICVEITVKRNASTTIKFSQYLKTPGAYNGGYYNSDKYYASYQIGYSNNIIYLNKSWLKVVDNGTEYNNADTVKVDVYYR</sequence>
<name>A0AAE3A3A7_9FIRM</name>
<evidence type="ECO:0000313" key="2">
    <source>
        <dbReference type="Proteomes" id="UP001198220"/>
    </source>
</evidence>
<dbReference type="Proteomes" id="UP001198220">
    <property type="component" value="Unassembled WGS sequence"/>
</dbReference>
<accession>A0AAE3A3A7</accession>
<dbReference type="AlphaFoldDB" id="A0AAE3A3A7"/>
<dbReference type="EMBL" id="JAJEPS010000002">
    <property type="protein sequence ID" value="MCC2125266.1"/>
    <property type="molecule type" value="Genomic_DNA"/>
</dbReference>